<reference evidence="3" key="2">
    <citation type="submission" date="2012-09" db="EMBL/GenBank/DDBJ databases">
        <title>The complete sequence of Psychroflexus torquis an extreme psychrophile from sea-ice that is stimulated by light.</title>
        <authorList>
            <person name="Feng S."/>
            <person name="Powell S.M."/>
            <person name="Bowman J.P."/>
        </authorList>
    </citation>
    <scope>NUCLEOTIDE SEQUENCE [LARGE SCALE GENOMIC DNA]</scope>
    <source>
        <strain evidence="3">ATCC 700755</strain>
    </source>
</reference>
<dbReference type="KEGG" id="ptq:P700755_002699"/>
<dbReference type="EMBL" id="CP003879">
    <property type="protein sequence ID" value="AFU69437.1"/>
    <property type="molecule type" value="Genomic_DNA"/>
</dbReference>
<evidence type="ECO:0000313" key="4">
    <source>
        <dbReference type="Proteomes" id="UP000008514"/>
    </source>
</evidence>
<dbReference type="PANTHER" id="PTHR19353">
    <property type="entry name" value="FATTY ACID DESATURASE 2"/>
    <property type="match status" value="1"/>
</dbReference>
<dbReference type="PANTHER" id="PTHR19353:SF19">
    <property type="entry name" value="DELTA(5) FATTY ACID DESATURASE C-RELATED"/>
    <property type="match status" value="1"/>
</dbReference>
<dbReference type="Proteomes" id="UP000008514">
    <property type="component" value="Chromosome"/>
</dbReference>
<feature type="domain" description="Fatty acid desaturase" evidence="2">
    <location>
        <begin position="66"/>
        <end position="340"/>
    </location>
</feature>
<dbReference type="GO" id="GO:0016717">
    <property type="term" value="F:oxidoreductase activity, acting on paired donors, with oxidation of a pair of donors resulting in the reduction of molecular oxygen to two molecules of water"/>
    <property type="evidence" value="ECO:0007669"/>
    <property type="project" value="TreeGrafter"/>
</dbReference>
<dbReference type="eggNOG" id="COG3239">
    <property type="taxonomic scope" value="Bacteria"/>
</dbReference>
<keyword evidence="1" id="KW-0812">Transmembrane</keyword>
<sequence>MVNSSIKFSRKDPQKFFKTLNKRVNAYFNDNNIKKTGNWKLHVKTIVMFSLFLSPYFLILFLDISDWWKLLFTVLMGIGMAGVGMNVMHDGNHGTYSKKKWVNKFMGSSIYILAGNVYNWQVQHNVLHHTYTNIHGHDEDIDASGIIRFSHNAKWHRFHKFQHIYSVFLYGLLTFNWALTSDFKQTKRYLKRQLSYGKMPSPFKQWGLLAITKALYISIWIVIPILIGIGWWKVLIGFFVMHYTAGIMLSVIFQLAHMVEKNDMPMPNEVGEMKNTWAIHQLFTTTNFATNNKIMNWFSGGLNHQVEHHIFPNISHVHYNNISEIVKETAQEFNLPYNEYKSTREAIKSHFRHLRTLGSEPQLS</sequence>
<dbReference type="Pfam" id="PF00487">
    <property type="entry name" value="FA_desaturase"/>
    <property type="match status" value="1"/>
</dbReference>
<dbReference type="InterPro" id="IPR005804">
    <property type="entry name" value="FA_desaturase_dom"/>
</dbReference>
<gene>
    <name evidence="3" type="ordered locus">P700755_002699</name>
</gene>
<accession>K4IFX7</accession>
<dbReference type="RefSeq" id="WP_015024999.1">
    <property type="nucleotide sequence ID" value="NC_018721.1"/>
</dbReference>
<dbReference type="GO" id="GO:0008610">
    <property type="term" value="P:lipid biosynthetic process"/>
    <property type="evidence" value="ECO:0007669"/>
    <property type="project" value="UniProtKB-ARBA"/>
</dbReference>
<organism evidence="3 4">
    <name type="scientific">Psychroflexus torquis (strain ATCC 700755 / CIP 106069 / ACAM 623)</name>
    <dbReference type="NCBI Taxonomy" id="313595"/>
    <lineage>
        <taxon>Bacteria</taxon>
        <taxon>Pseudomonadati</taxon>
        <taxon>Bacteroidota</taxon>
        <taxon>Flavobacteriia</taxon>
        <taxon>Flavobacteriales</taxon>
        <taxon>Flavobacteriaceae</taxon>
        <taxon>Psychroflexus</taxon>
    </lineage>
</organism>
<keyword evidence="1" id="KW-1133">Transmembrane helix</keyword>
<keyword evidence="1" id="KW-0472">Membrane</keyword>
<dbReference type="AlphaFoldDB" id="K4IFX7"/>
<dbReference type="PIRSF" id="PIRSF015921">
    <property type="entry name" value="FA_sphinglp_des"/>
    <property type="match status" value="1"/>
</dbReference>
<evidence type="ECO:0000256" key="1">
    <source>
        <dbReference type="SAM" id="Phobius"/>
    </source>
</evidence>
<dbReference type="OrthoDB" id="104711at2"/>
<feature type="transmembrane region" description="Helical" evidence="1">
    <location>
        <begin position="235"/>
        <end position="256"/>
    </location>
</feature>
<proteinExistence type="predicted"/>
<evidence type="ECO:0000313" key="3">
    <source>
        <dbReference type="EMBL" id="AFU69437.1"/>
    </source>
</evidence>
<keyword evidence="4" id="KW-1185">Reference proteome</keyword>
<dbReference type="GO" id="GO:0016020">
    <property type="term" value="C:membrane"/>
    <property type="evidence" value="ECO:0007669"/>
    <property type="project" value="TreeGrafter"/>
</dbReference>
<protein>
    <submittedName>
        <fullName evidence="3">Fatty acid desaturase DesA-like protein</fullName>
    </submittedName>
</protein>
<dbReference type="CDD" id="cd03506">
    <property type="entry name" value="Delta6-FADS-like"/>
    <property type="match status" value="1"/>
</dbReference>
<feature type="transmembrane region" description="Helical" evidence="1">
    <location>
        <begin position="206"/>
        <end position="229"/>
    </location>
</feature>
<feature type="transmembrane region" description="Helical" evidence="1">
    <location>
        <begin position="41"/>
        <end position="61"/>
    </location>
</feature>
<dbReference type="InterPro" id="IPR012171">
    <property type="entry name" value="Fatty_acid_desaturase"/>
</dbReference>
<evidence type="ECO:0000259" key="2">
    <source>
        <dbReference type="Pfam" id="PF00487"/>
    </source>
</evidence>
<feature type="transmembrane region" description="Helical" evidence="1">
    <location>
        <begin position="164"/>
        <end position="185"/>
    </location>
</feature>
<reference evidence="3" key="1">
    <citation type="submission" date="2006-03" db="EMBL/GenBank/DDBJ databases">
        <authorList>
            <person name="Bowman J."/>
            <person name="Ferriera S."/>
            <person name="Johnson J."/>
            <person name="Kravitz S."/>
            <person name="Halpern A."/>
            <person name="Remington K."/>
            <person name="Beeson K."/>
            <person name="Tran B."/>
            <person name="Rogers Y.-H."/>
            <person name="Friedman R."/>
            <person name="Venter J.C."/>
        </authorList>
    </citation>
    <scope>NUCLEOTIDE SEQUENCE [LARGE SCALE GENOMIC DNA]</scope>
    <source>
        <strain evidence="3">ATCC 700755</strain>
    </source>
</reference>
<dbReference type="STRING" id="313595.P700755_002699"/>
<name>K4IFX7_PSYTT</name>
<dbReference type="HOGENOM" id="CLU_030320_0_0_10"/>
<feature type="transmembrane region" description="Helical" evidence="1">
    <location>
        <begin position="67"/>
        <end position="89"/>
    </location>
</feature>